<dbReference type="GeneID" id="66064357"/>
<accession>A0A8E5MGA5</accession>
<dbReference type="EMBL" id="CP072755">
    <property type="protein sequence ID" value="QUC19338.1"/>
    <property type="molecule type" value="Genomic_DNA"/>
</dbReference>
<evidence type="ECO:0000313" key="1">
    <source>
        <dbReference type="EMBL" id="QUC19338.1"/>
    </source>
</evidence>
<protein>
    <submittedName>
        <fullName evidence="1">Uncharacterized protein</fullName>
    </submittedName>
</protein>
<reference evidence="1" key="1">
    <citation type="submission" date="2020-03" db="EMBL/GenBank/DDBJ databases">
        <title>A mixture of massive structural variations and highly conserved coding sequences in Ustilaginoidea virens genome.</title>
        <authorList>
            <person name="Zhang K."/>
            <person name="Zhao Z."/>
            <person name="Zhang Z."/>
            <person name="Li Y."/>
            <person name="Hsiang T."/>
            <person name="Sun W."/>
        </authorList>
    </citation>
    <scope>NUCLEOTIDE SEQUENCE</scope>
    <source>
        <strain evidence="1">UV-8b</strain>
    </source>
</reference>
<proteinExistence type="predicted"/>
<organism evidence="1 2">
    <name type="scientific">Ustilaginoidea virens</name>
    <name type="common">Rice false smut fungus</name>
    <name type="synonym">Villosiclava virens</name>
    <dbReference type="NCBI Taxonomy" id="1159556"/>
    <lineage>
        <taxon>Eukaryota</taxon>
        <taxon>Fungi</taxon>
        <taxon>Dikarya</taxon>
        <taxon>Ascomycota</taxon>
        <taxon>Pezizomycotina</taxon>
        <taxon>Sordariomycetes</taxon>
        <taxon>Hypocreomycetidae</taxon>
        <taxon>Hypocreales</taxon>
        <taxon>Clavicipitaceae</taxon>
        <taxon>Ustilaginoidea</taxon>
    </lineage>
</organism>
<dbReference type="AlphaFoldDB" id="A0A8E5MGA5"/>
<gene>
    <name evidence="1" type="ORF">UV8b_03579</name>
</gene>
<sequence>MGNIPACQSSFSSAGDWDYSAPQGASTSVLRVPFAKKNNRELTDAYDWYTMLAYDYERAVSEQVPITMKDQACWALLLQATDMILILDNDPPIRAPVSTTFVCLDR</sequence>
<dbReference type="RefSeq" id="XP_042997011.1">
    <property type="nucleotide sequence ID" value="XM_043141077.1"/>
</dbReference>
<dbReference type="KEGG" id="uvi:66064357"/>
<evidence type="ECO:0000313" key="2">
    <source>
        <dbReference type="Proteomes" id="UP000027002"/>
    </source>
</evidence>
<dbReference type="Proteomes" id="UP000027002">
    <property type="component" value="Chromosome 3"/>
</dbReference>
<name>A0A8E5MGA5_USTVR</name>
<keyword evidence="2" id="KW-1185">Reference proteome</keyword>